<evidence type="ECO:0000313" key="3">
    <source>
        <dbReference type="Proteomes" id="UP000054266"/>
    </source>
</evidence>
<feature type="transmembrane region" description="Helical" evidence="1">
    <location>
        <begin position="61"/>
        <end position="83"/>
    </location>
</feature>
<gene>
    <name evidence="2" type="ORF">PV04_04587</name>
</gene>
<dbReference type="STRING" id="5601.A0A0D2G9N7"/>
<keyword evidence="1" id="KW-0472">Membrane</keyword>
<dbReference type="HOGENOM" id="CLU_152075_1_0_1"/>
<reference evidence="2 3" key="1">
    <citation type="submission" date="2015-01" db="EMBL/GenBank/DDBJ databases">
        <title>The Genome Sequence of Capronia semiimmersa CBS27337.</title>
        <authorList>
            <consortium name="The Broad Institute Genomics Platform"/>
            <person name="Cuomo C."/>
            <person name="de Hoog S."/>
            <person name="Gorbushina A."/>
            <person name="Stielow B."/>
            <person name="Teixiera M."/>
            <person name="Abouelleil A."/>
            <person name="Chapman S.B."/>
            <person name="Priest M."/>
            <person name="Young S.K."/>
            <person name="Wortman J."/>
            <person name="Nusbaum C."/>
            <person name="Birren B."/>
        </authorList>
    </citation>
    <scope>NUCLEOTIDE SEQUENCE [LARGE SCALE GENOMIC DNA]</scope>
    <source>
        <strain evidence="2 3">CBS 27337</strain>
    </source>
</reference>
<organism evidence="2 3">
    <name type="scientific">Phialophora macrospora</name>
    <dbReference type="NCBI Taxonomy" id="1851006"/>
    <lineage>
        <taxon>Eukaryota</taxon>
        <taxon>Fungi</taxon>
        <taxon>Dikarya</taxon>
        <taxon>Ascomycota</taxon>
        <taxon>Pezizomycotina</taxon>
        <taxon>Eurotiomycetes</taxon>
        <taxon>Chaetothyriomycetidae</taxon>
        <taxon>Chaetothyriales</taxon>
        <taxon>Herpotrichiellaceae</taxon>
        <taxon>Phialophora</taxon>
    </lineage>
</organism>
<keyword evidence="3" id="KW-1185">Reference proteome</keyword>
<sequence>MSDIVKGIGNLITSIVEIIKGIFGTFFNVIRGIFVTVFNVFEGALNAVVGLVKNTFNLAEGVVGFLIGNFFIIGTLAAIYFGYQLLQQRQGNRPAPISKVVTGKTQ</sequence>
<name>A0A0D2G9N7_9EURO</name>
<evidence type="ECO:0000256" key="1">
    <source>
        <dbReference type="SAM" id="Phobius"/>
    </source>
</evidence>
<evidence type="ECO:0000313" key="2">
    <source>
        <dbReference type="EMBL" id="KIW68659.1"/>
    </source>
</evidence>
<keyword evidence="1" id="KW-1133">Transmembrane helix</keyword>
<feature type="transmembrane region" description="Helical" evidence="1">
    <location>
        <begin position="21"/>
        <end position="41"/>
    </location>
</feature>
<proteinExistence type="predicted"/>
<dbReference type="Proteomes" id="UP000054266">
    <property type="component" value="Unassembled WGS sequence"/>
</dbReference>
<accession>A0A0D2G9N7</accession>
<protein>
    <submittedName>
        <fullName evidence="2">Uncharacterized protein</fullName>
    </submittedName>
</protein>
<keyword evidence="1" id="KW-0812">Transmembrane</keyword>
<dbReference type="AlphaFoldDB" id="A0A0D2G9N7"/>
<dbReference type="EMBL" id="KN846958">
    <property type="protein sequence ID" value="KIW68659.1"/>
    <property type="molecule type" value="Genomic_DNA"/>
</dbReference>